<dbReference type="PANTHER" id="PTHR47642">
    <property type="entry name" value="ATP-DEPENDENT DNA HELICASE"/>
    <property type="match status" value="1"/>
</dbReference>
<gene>
    <name evidence="11" type="ORF">QN277_018595</name>
</gene>
<proteinExistence type="inferred from homology"/>
<comment type="caution">
    <text evidence="11">The sequence shown here is derived from an EMBL/GenBank/DDBJ whole genome shotgun (WGS) entry which is preliminary data.</text>
</comment>
<dbReference type="GO" id="GO:0043139">
    <property type="term" value="F:5'-3' DNA helicase activity"/>
    <property type="evidence" value="ECO:0007669"/>
    <property type="project" value="UniProtKB-EC"/>
</dbReference>
<dbReference type="EC" id="5.6.2.3" evidence="9"/>
<dbReference type="Proteomes" id="UP001293593">
    <property type="component" value="Unassembled WGS sequence"/>
</dbReference>
<comment type="cofactor">
    <cofactor evidence="9">
        <name>Mg(2+)</name>
        <dbReference type="ChEBI" id="CHEBI:18420"/>
    </cofactor>
</comment>
<keyword evidence="3 9" id="KW-0378">Hydrolase</keyword>
<dbReference type="Gene3D" id="3.40.50.300">
    <property type="entry name" value="P-loop containing nucleotide triphosphate hydrolases"/>
    <property type="match status" value="1"/>
</dbReference>
<keyword evidence="12" id="KW-1185">Reference proteome</keyword>
<evidence type="ECO:0000256" key="8">
    <source>
        <dbReference type="ARBA" id="ARBA00023235"/>
    </source>
</evidence>
<evidence type="ECO:0000256" key="4">
    <source>
        <dbReference type="ARBA" id="ARBA00022806"/>
    </source>
</evidence>
<keyword evidence="6" id="KW-0238">DNA-binding</keyword>
<evidence type="ECO:0000313" key="11">
    <source>
        <dbReference type="EMBL" id="KAK4275530.1"/>
    </source>
</evidence>
<organism evidence="11 12">
    <name type="scientific">Acacia crassicarpa</name>
    <name type="common">northern wattle</name>
    <dbReference type="NCBI Taxonomy" id="499986"/>
    <lineage>
        <taxon>Eukaryota</taxon>
        <taxon>Viridiplantae</taxon>
        <taxon>Streptophyta</taxon>
        <taxon>Embryophyta</taxon>
        <taxon>Tracheophyta</taxon>
        <taxon>Spermatophyta</taxon>
        <taxon>Magnoliopsida</taxon>
        <taxon>eudicotyledons</taxon>
        <taxon>Gunneridae</taxon>
        <taxon>Pentapetalae</taxon>
        <taxon>rosids</taxon>
        <taxon>fabids</taxon>
        <taxon>Fabales</taxon>
        <taxon>Fabaceae</taxon>
        <taxon>Caesalpinioideae</taxon>
        <taxon>mimosoid clade</taxon>
        <taxon>Acacieae</taxon>
        <taxon>Acacia</taxon>
    </lineage>
</organism>
<dbReference type="GO" id="GO:0006310">
    <property type="term" value="P:DNA recombination"/>
    <property type="evidence" value="ECO:0007669"/>
    <property type="project" value="UniProtKB-KW"/>
</dbReference>
<dbReference type="InterPro" id="IPR010285">
    <property type="entry name" value="DNA_helicase_pif1-like_DEAD"/>
</dbReference>
<comment type="similarity">
    <text evidence="9">Belongs to the helicase family.</text>
</comment>
<evidence type="ECO:0000259" key="10">
    <source>
        <dbReference type="SMART" id="SM00382"/>
    </source>
</evidence>
<dbReference type="SMART" id="SM00382">
    <property type="entry name" value="AAA"/>
    <property type="match status" value="1"/>
</dbReference>
<dbReference type="Pfam" id="PF05970">
    <property type="entry name" value="PIF1"/>
    <property type="match status" value="1"/>
</dbReference>
<keyword evidence="1 9" id="KW-0547">Nucleotide-binding</keyword>
<name>A0AAE1MSS8_9FABA</name>
<dbReference type="CDD" id="cd18809">
    <property type="entry name" value="SF1_C_RecD"/>
    <property type="match status" value="1"/>
</dbReference>
<reference evidence="11" key="1">
    <citation type="submission" date="2023-10" db="EMBL/GenBank/DDBJ databases">
        <title>Chromosome-level genome of the transformable northern wattle, Acacia crassicarpa.</title>
        <authorList>
            <person name="Massaro I."/>
            <person name="Sinha N.R."/>
            <person name="Poethig S."/>
            <person name="Leichty A.R."/>
        </authorList>
    </citation>
    <scope>NUCLEOTIDE SEQUENCE</scope>
    <source>
        <strain evidence="11">Acra3RX</strain>
        <tissue evidence="11">Leaf</tissue>
    </source>
</reference>
<comment type="catalytic activity">
    <reaction evidence="9">
        <text>ATP + H2O = ADP + phosphate + H(+)</text>
        <dbReference type="Rhea" id="RHEA:13065"/>
        <dbReference type="ChEBI" id="CHEBI:15377"/>
        <dbReference type="ChEBI" id="CHEBI:15378"/>
        <dbReference type="ChEBI" id="CHEBI:30616"/>
        <dbReference type="ChEBI" id="CHEBI:43474"/>
        <dbReference type="ChEBI" id="CHEBI:456216"/>
        <dbReference type="EC" id="5.6.2.3"/>
    </reaction>
</comment>
<dbReference type="CDD" id="cd18037">
    <property type="entry name" value="DEXSc_Pif1_like"/>
    <property type="match status" value="1"/>
</dbReference>
<dbReference type="InterPro" id="IPR051055">
    <property type="entry name" value="PIF1_helicase"/>
</dbReference>
<evidence type="ECO:0000256" key="6">
    <source>
        <dbReference type="ARBA" id="ARBA00023125"/>
    </source>
</evidence>
<feature type="domain" description="AAA+ ATPase" evidence="10">
    <location>
        <begin position="65"/>
        <end position="233"/>
    </location>
</feature>
<keyword evidence="9" id="KW-0233">DNA recombination</keyword>
<dbReference type="GO" id="GO:0000723">
    <property type="term" value="P:telomere maintenance"/>
    <property type="evidence" value="ECO:0007669"/>
    <property type="project" value="InterPro"/>
</dbReference>
<evidence type="ECO:0000256" key="1">
    <source>
        <dbReference type="ARBA" id="ARBA00022741"/>
    </source>
</evidence>
<keyword evidence="5 9" id="KW-0067">ATP-binding</keyword>
<evidence type="ECO:0000256" key="9">
    <source>
        <dbReference type="RuleBase" id="RU363044"/>
    </source>
</evidence>
<dbReference type="InterPro" id="IPR049163">
    <property type="entry name" value="Pif1-like_2B_dom"/>
</dbReference>
<dbReference type="GO" id="GO:0006281">
    <property type="term" value="P:DNA repair"/>
    <property type="evidence" value="ECO:0007669"/>
    <property type="project" value="UniProtKB-KW"/>
</dbReference>
<evidence type="ECO:0000256" key="2">
    <source>
        <dbReference type="ARBA" id="ARBA00022763"/>
    </source>
</evidence>
<evidence type="ECO:0000256" key="5">
    <source>
        <dbReference type="ARBA" id="ARBA00022840"/>
    </source>
</evidence>
<evidence type="ECO:0000256" key="7">
    <source>
        <dbReference type="ARBA" id="ARBA00023204"/>
    </source>
</evidence>
<evidence type="ECO:0000256" key="3">
    <source>
        <dbReference type="ARBA" id="ARBA00022801"/>
    </source>
</evidence>
<dbReference type="SUPFAM" id="SSF52540">
    <property type="entry name" value="P-loop containing nucleoside triphosphate hydrolases"/>
    <property type="match status" value="2"/>
</dbReference>
<dbReference type="InterPro" id="IPR027417">
    <property type="entry name" value="P-loop_NTPase"/>
</dbReference>
<sequence>MQSLTVEVAAAFASAYRKFSSKSYGKPPKWIYSELKKDKAKERKPRKPKIEWTEEQKSILAAISRGNSVFITGSAGTGKTLFLQEAIKRLRILYKPSRVSITASTGIAACAIKGQTLHSFAGIGMLNYNRKVMLDRIIMNRKAYKRWLNVQALVIDEISMIDAELFDTLEFIAREVKGVESVWGGIQLVVCGDFFQLPPIPNKGSSWTSVKFAFEAESWNKSFDMQIEFTKIFRQSDILLIKLLQGIRTGEMDPQDMEFLEQSCIPESECDPSVIQLLPLNKQVERVNQERLDSLQKEVVVYNAVDHGAQPWKGQLSTGMAPDSVSICEGARVMLVKNLNTWKRLVNGATGEVVGFAEAKSYDEVCPHMLLPIVKFDSGETMVVEPATWQVMHGEEVVAWRKQIPLILAWALSIHKCQGMTLDRIHTNLSSAFGCGMVYVALSRVRSLKGLHLSGFTRSKIQANPKVSQFYKSFALLRFKEDGGVLASDDQSSDSV</sequence>
<accession>A0AAE1MSS8</accession>
<dbReference type="InterPro" id="IPR003593">
    <property type="entry name" value="AAA+_ATPase"/>
</dbReference>
<keyword evidence="4 9" id="KW-0347">Helicase</keyword>
<dbReference type="GO" id="GO:0005524">
    <property type="term" value="F:ATP binding"/>
    <property type="evidence" value="ECO:0007669"/>
    <property type="project" value="UniProtKB-KW"/>
</dbReference>
<dbReference type="PANTHER" id="PTHR47642:SF5">
    <property type="entry name" value="ATP-DEPENDENT DNA HELICASE"/>
    <property type="match status" value="1"/>
</dbReference>
<dbReference type="AlphaFoldDB" id="A0AAE1MSS8"/>
<protein>
    <recommendedName>
        <fullName evidence="9">ATP-dependent DNA helicase</fullName>
        <ecNumber evidence="9">5.6.2.3</ecNumber>
    </recommendedName>
</protein>
<dbReference type="GO" id="GO:0016787">
    <property type="term" value="F:hydrolase activity"/>
    <property type="evidence" value="ECO:0007669"/>
    <property type="project" value="UniProtKB-KW"/>
</dbReference>
<keyword evidence="7 9" id="KW-0234">DNA repair</keyword>
<keyword evidence="2 9" id="KW-0227">DNA damage</keyword>
<keyword evidence="8" id="KW-0413">Isomerase</keyword>
<dbReference type="Pfam" id="PF21530">
    <property type="entry name" value="Pif1_2B_dom"/>
    <property type="match status" value="1"/>
</dbReference>
<evidence type="ECO:0000313" key="12">
    <source>
        <dbReference type="Proteomes" id="UP001293593"/>
    </source>
</evidence>
<dbReference type="EMBL" id="JAWXYG010000004">
    <property type="protein sequence ID" value="KAK4275530.1"/>
    <property type="molecule type" value="Genomic_DNA"/>
</dbReference>